<evidence type="ECO:0000313" key="2">
    <source>
        <dbReference type="Proteomes" id="UP001152607"/>
    </source>
</evidence>
<dbReference type="EMBL" id="CAOQHR010000001">
    <property type="protein sequence ID" value="CAI6262932.1"/>
    <property type="molecule type" value="Genomic_DNA"/>
</dbReference>
<keyword evidence="2" id="KW-1185">Reference proteome</keyword>
<dbReference type="AlphaFoldDB" id="A0A9W4U4T4"/>
<gene>
    <name evidence="1" type="ORF">PDIGIT_LOCUS1423</name>
</gene>
<reference evidence="1" key="1">
    <citation type="submission" date="2023-01" db="EMBL/GenBank/DDBJ databases">
        <authorList>
            <person name="Van Ghelder C."/>
            <person name="Rancurel C."/>
        </authorList>
    </citation>
    <scope>NUCLEOTIDE SEQUENCE</scope>
    <source>
        <strain evidence="1">CNCM I-4278</strain>
    </source>
</reference>
<evidence type="ECO:0000313" key="1">
    <source>
        <dbReference type="EMBL" id="CAI6262932.1"/>
    </source>
</evidence>
<comment type="caution">
    <text evidence="1">The sequence shown here is derived from an EMBL/GenBank/DDBJ whole genome shotgun (WGS) entry which is preliminary data.</text>
</comment>
<organism evidence="1 2">
    <name type="scientific">Periconia digitata</name>
    <dbReference type="NCBI Taxonomy" id="1303443"/>
    <lineage>
        <taxon>Eukaryota</taxon>
        <taxon>Fungi</taxon>
        <taxon>Dikarya</taxon>
        <taxon>Ascomycota</taxon>
        <taxon>Pezizomycotina</taxon>
        <taxon>Dothideomycetes</taxon>
        <taxon>Pleosporomycetidae</taxon>
        <taxon>Pleosporales</taxon>
        <taxon>Massarineae</taxon>
        <taxon>Periconiaceae</taxon>
        <taxon>Periconia</taxon>
    </lineage>
</organism>
<dbReference type="Proteomes" id="UP001152607">
    <property type="component" value="Unassembled WGS sequence"/>
</dbReference>
<proteinExistence type="predicted"/>
<accession>A0A9W4U4T4</accession>
<sequence length="84" mass="9449">MCAQGLIVRRFAGPIMLQTIAQYCREFEQRIGLDTFYTDQISHLRDILQACRCAVGCVLPSASTPAIAHVERKNTQAGFKIRHL</sequence>
<name>A0A9W4U4T4_9PLEO</name>
<protein>
    <submittedName>
        <fullName evidence="1">Uncharacterized protein</fullName>
    </submittedName>
</protein>